<evidence type="ECO:0000256" key="8">
    <source>
        <dbReference type="RuleBase" id="RU000384"/>
    </source>
</evidence>
<dbReference type="InterPro" id="IPR008147">
    <property type="entry name" value="Gln_synt_N"/>
</dbReference>
<dbReference type="InterPro" id="IPR008146">
    <property type="entry name" value="Gln_synth_cat_dom"/>
</dbReference>
<keyword evidence="4" id="KW-0547">Nucleotide-binding</keyword>
<dbReference type="AlphaFoldDB" id="A0A165FK59"/>
<dbReference type="STRING" id="1452487.AVW16_08280"/>
<evidence type="ECO:0000256" key="6">
    <source>
        <dbReference type="ARBA" id="ARBA00022842"/>
    </source>
</evidence>
<dbReference type="Gene3D" id="3.30.590.10">
    <property type="entry name" value="Glutamine synthetase/guanido kinase, catalytic domain"/>
    <property type="match status" value="1"/>
</dbReference>
<dbReference type="Proteomes" id="UP000076625">
    <property type="component" value="Unassembled WGS sequence"/>
</dbReference>
<evidence type="ECO:0000259" key="10">
    <source>
        <dbReference type="PROSITE" id="PS51987"/>
    </source>
</evidence>
<gene>
    <name evidence="11" type="ORF">AVW16_08280</name>
</gene>
<evidence type="ECO:0000256" key="7">
    <source>
        <dbReference type="PROSITE-ProRule" id="PRU01330"/>
    </source>
</evidence>
<dbReference type="GO" id="GO:0006598">
    <property type="term" value="P:polyamine catabolic process"/>
    <property type="evidence" value="ECO:0007669"/>
    <property type="project" value="TreeGrafter"/>
</dbReference>
<dbReference type="RefSeq" id="WP_066610889.1">
    <property type="nucleotide sequence ID" value="NZ_LQQU01000013.1"/>
</dbReference>
<keyword evidence="12" id="KW-1185">Reference proteome</keyword>
<dbReference type="GO" id="GO:0006542">
    <property type="term" value="P:glutamine biosynthetic process"/>
    <property type="evidence" value="ECO:0007669"/>
    <property type="project" value="InterPro"/>
</dbReference>
<dbReference type="PROSITE" id="PS00181">
    <property type="entry name" value="GLNA_ATP"/>
    <property type="match status" value="1"/>
</dbReference>
<dbReference type="Gene3D" id="3.10.20.70">
    <property type="entry name" value="Glutamine synthetase, N-terminal domain"/>
    <property type="match status" value="1"/>
</dbReference>
<dbReference type="PANTHER" id="PTHR43785">
    <property type="entry name" value="GAMMA-GLUTAMYLPUTRESCINE SYNTHETASE"/>
    <property type="match status" value="1"/>
</dbReference>
<dbReference type="SMART" id="SM01230">
    <property type="entry name" value="Gln-synt_C"/>
    <property type="match status" value="1"/>
</dbReference>
<dbReference type="Pfam" id="PF00120">
    <property type="entry name" value="Gln-synt_C"/>
    <property type="match status" value="1"/>
</dbReference>
<dbReference type="InterPro" id="IPR014746">
    <property type="entry name" value="Gln_synth/guanido_kin_cat_dom"/>
</dbReference>
<comment type="similarity">
    <text evidence="2 7 8">Belongs to the glutamine synthetase family.</text>
</comment>
<evidence type="ECO:0000256" key="2">
    <source>
        <dbReference type="ARBA" id="ARBA00009897"/>
    </source>
</evidence>
<name>A0A165FK59_9NEIS</name>
<dbReference type="PROSITE" id="PS51987">
    <property type="entry name" value="GS_CATALYTIC"/>
    <property type="match status" value="1"/>
</dbReference>
<evidence type="ECO:0000256" key="3">
    <source>
        <dbReference type="ARBA" id="ARBA00022598"/>
    </source>
</evidence>
<dbReference type="OrthoDB" id="9807095at2"/>
<sequence length="442" mass="49648">MSVLSEWLREHRITEVECVIPDFTGIARGKIVPKEKFSEEEGMRLPEVVLVQTVTGEYAEGITESTDPDMVLIPDPSTIRLVPWAKDPVAQVIHDCYHFDGSPVEQSPRHILRRVLKLYEDMGWEPVVAPEMEFYIVDVNRDPDLPLTPPIGRTGRPETGRKAYSIDAVNEYDDLFEEIYDFCDAQNLAIDTLIHEVGACQMEINFLHGNPLELADQVFLFKRTVREAAIRHNMYATFMAKPMENEPGSAMHIHMSVKDKATGQNVFSNADGSPSEVFFHSIGGMQKYFPQAIALFAPFVNSYRRLVRHTAAPINVQWGYDNRTCGIRVPHSGPGARRIENRLPGVDCNPYIALAATLACAWLGIVEKLKPTEPLADDAYGLPFAFPRSLDDAIDALAACRPVAEVLGEGFVKAFCAVKEAEYIEYARVISPWERKFLLLHV</sequence>
<evidence type="ECO:0000256" key="1">
    <source>
        <dbReference type="ARBA" id="ARBA00001946"/>
    </source>
</evidence>
<dbReference type="EMBL" id="LQQU01000013">
    <property type="protein sequence ID" value="KZE33525.1"/>
    <property type="molecule type" value="Genomic_DNA"/>
</dbReference>
<dbReference type="PANTHER" id="PTHR43785:SF3">
    <property type="entry name" value="GS CATALYTIC DOMAIN-CONTAINING PROTEIN"/>
    <property type="match status" value="1"/>
</dbReference>
<evidence type="ECO:0000313" key="12">
    <source>
        <dbReference type="Proteomes" id="UP000076625"/>
    </source>
</evidence>
<keyword evidence="6" id="KW-0460">Magnesium</keyword>
<dbReference type="GO" id="GO:0004356">
    <property type="term" value="F:glutamine synthetase activity"/>
    <property type="evidence" value="ECO:0007669"/>
    <property type="project" value="InterPro"/>
</dbReference>
<dbReference type="SUPFAM" id="SSF54368">
    <property type="entry name" value="Glutamine synthetase, N-terminal domain"/>
    <property type="match status" value="1"/>
</dbReference>
<dbReference type="FunFam" id="3.30.590.10:FF:000005">
    <property type="entry name" value="Probable glutamine synthetase"/>
    <property type="match status" value="1"/>
</dbReference>
<evidence type="ECO:0000256" key="4">
    <source>
        <dbReference type="ARBA" id="ARBA00022741"/>
    </source>
</evidence>
<evidence type="ECO:0000313" key="11">
    <source>
        <dbReference type="EMBL" id="KZE33525.1"/>
    </source>
</evidence>
<feature type="domain" description="GS beta-grasp" evidence="9">
    <location>
        <begin position="14"/>
        <end position="101"/>
    </location>
</feature>
<keyword evidence="5" id="KW-0067">ATP-binding</keyword>
<keyword evidence="3" id="KW-0436">Ligase</keyword>
<dbReference type="GO" id="GO:0005524">
    <property type="term" value="F:ATP binding"/>
    <property type="evidence" value="ECO:0007669"/>
    <property type="project" value="UniProtKB-KW"/>
</dbReference>
<dbReference type="PROSITE" id="PS51986">
    <property type="entry name" value="GS_BETA_GRASP"/>
    <property type="match status" value="1"/>
</dbReference>
<protein>
    <submittedName>
        <fullName evidence="11">Glutamine synthetase</fullName>
    </submittedName>
</protein>
<organism evidence="11 12">
    <name type="scientific">Crenobacter luteus</name>
    <dbReference type="NCBI Taxonomy" id="1452487"/>
    <lineage>
        <taxon>Bacteria</taxon>
        <taxon>Pseudomonadati</taxon>
        <taxon>Pseudomonadota</taxon>
        <taxon>Betaproteobacteria</taxon>
        <taxon>Neisseriales</taxon>
        <taxon>Neisseriaceae</taxon>
        <taxon>Crenobacter</taxon>
    </lineage>
</organism>
<feature type="domain" description="GS catalytic" evidence="10">
    <location>
        <begin position="108"/>
        <end position="442"/>
    </location>
</feature>
<evidence type="ECO:0000259" key="9">
    <source>
        <dbReference type="PROSITE" id="PS51986"/>
    </source>
</evidence>
<proteinExistence type="inferred from homology"/>
<dbReference type="InterPro" id="IPR036651">
    <property type="entry name" value="Gln_synt_N_sf"/>
</dbReference>
<dbReference type="InterPro" id="IPR027303">
    <property type="entry name" value="Gln_synth_gly_rich_site"/>
</dbReference>
<reference evidence="12" key="1">
    <citation type="submission" date="2016-01" db="EMBL/GenBank/DDBJ databases">
        <title>Draft genome of Chromobacterium sp. F49.</title>
        <authorList>
            <person name="Hong K.W."/>
        </authorList>
    </citation>
    <scope>NUCLEOTIDE SEQUENCE [LARGE SCALE GENOMIC DNA]</scope>
    <source>
        <strain evidence="12">CN10</strain>
    </source>
</reference>
<dbReference type="SUPFAM" id="SSF55931">
    <property type="entry name" value="Glutamine synthetase/guanido kinase"/>
    <property type="match status" value="1"/>
</dbReference>
<comment type="caution">
    <text evidence="11">The sequence shown here is derived from an EMBL/GenBank/DDBJ whole genome shotgun (WGS) entry which is preliminary data.</text>
</comment>
<comment type="cofactor">
    <cofactor evidence="1">
        <name>Mg(2+)</name>
        <dbReference type="ChEBI" id="CHEBI:18420"/>
    </cofactor>
</comment>
<evidence type="ECO:0000256" key="5">
    <source>
        <dbReference type="ARBA" id="ARBA00022840"/>
    </source>
</evidence>
<accession>A0A165FK59</accession>